<feature type="compositionally biased region" description="Low complexity" evidence="7">
    <location>
        <begin position="597"/>
        <end position="654"/>
    </location>
</feature>
<evidence type="ECO:0000313" key="9">
    <source>
        <dbReference type="EMBL" id="KAK8847347.1"/>
    </source>
</evidence>
<sequence>MSVPQPHGYMENGAVGSVDQGGQGQAMTAAGPSNYAHQPRQIQLQQLQQHHLPQQLQQTPPFPDMNGHFASYQQQAPGLPAGLPQMAQQPPFTAYGIIPPQHLQQQQQLPMVPYPSYGVNGMAPNYHFGSMPQGDAWREDWLEDQMGEGQDIVYSNLEVKHRRRTTPEQLKVLEYWYDINPKPDNALREQLAQQLGMTKRNVQVWFQNRRAKMKGLAKKDDKTQEDDQSASEKEHRAPHGAARQSMLLPPVNNLNMARRASLANGEAAKIEMFVAKRAAAGQKQGYHPAGLLSPGRAPSMGQASAARRGSIPYPTPITAMPPPNSTSPKFSPAAQRVMSSALHLAAMKNNTRRASMPGTAQLISSGPFTPPRNVSNQHQVGNRSARELSPIKDHDHENNHQELTHQQFDPESDFSTTYVTPPSSTYNPSIISPISYLPTNSTGYDPSMPFSPNSPLPNPGFTFGGDVNNAPATDDAEAARQQQIYLSLQQRGRMGSLASVGTFTTEAGTDLEDTSAEWYTQDGPEGFDPDARRASAPADLLHQIDIMGLNTNLPGQHGQAMRPSPLGAHFTPDSTYPAPTFDAAGYLISSSFPPHPSSDLSPVDSSSLPSSSGPSPSEPHLQYPLQHQQQQPPLHQQQQHLVAPSSHSQSSQVSPGQMESSVSPYSNHSVPPGMGATYGQQQYQAAVFEGYQTQGGGMLPQPPQPNQNYRNHNGHQPHQQQQQQGEQHPDTIYLSASSGTEGEGGENTKEDFSFLTGGFVGHSDAVNVLV</sequence>
<feature type="compositionally biased region" description="Low complexity" evidence="7">
    <location>
        <begin position="714"/>
        <end position="726"/>
    </location>
</feature>
<keyword evidence="2 5" id="KW-0238">DNA-binding</keyword>
<evidence type="ECO:0000256" key="3">
    <source>
        <dbReference type="ARBA" id="ARBA00023155"/>
    </source>
</evidence>
<dbReference type="PROSITE" id="PS50071">
    <property type="entry name" value="HOMEOBOX_2"/>
    <property type="match status" value="1"/>
</dbReference>
<feature type="region of interest" description="Disordered" evidence="7">
    <location>
        <begin position="594"/>
        <end position="677"/>
    </location>
</feature>
<protein>
    <recommendedName>
        <fullName evidence="8">Homeobox domain-containing protein</fullName>
    </recommendedName>
</protein>
<dbReference type="AlphaFoldDB" id="A0AAW0YVS7"/>
<evidence type="ECO:0000256" key="4">
    <source>
        <dbReference type="ARBA" id="ARBA00023242"/>
    </source>
</evidence>
<evidence type="ECO:0000256" key="2">
    <source>
        <dbReference type="ARBA" id="ARBA00023125"/>
    </source>
</evidence>
<dbReference type="CDD" id="cd00086">
    <property type="entry name" value="homeodomain"/>
    <property type="match status" value="1"/>
</dbReference>
<dbReference type="KEGG" id="kne:92182462"/>
<dbReference type="InterPro" id="IPR009057">
    <property type="entry name" value="Homeodomain-like_sf"/>
</dbReference>
<keyword evidence="3 5" id="KW-0371">Homeobox</keyword>
<comment type="caution">
    <text evidence="9">The sequence shown here is derived from an EMBL/GenBank/DDBJ whole genome shotgun (WGS) entry which is preliminary data.</text>
</comment>
<feature type="compositionally biased region" description="Low complexity" evidence="7">
    <location>
        <begin position="37"/>
        <end position="59"/>
    </location>
</feature>
<name>A0AAW0YVS7_9TREE</name>
<evidence type="ECO:0000256" key="6">
    <source>
        <dbReference type="RuleBase" id="RU000682"/>
    </source>
</evidence>
<evidence type="ECO:0000256" key="1">
    <source>
        <dbReference type="ARBA" id="ARBA00004123"/>
    </source>
</evidence>
<dbReference type="PANTHER" id="PTHR24324">
    <property type="entry name" value="HOMEOBOX PROTEIN HHEX"/>
    <property type="match status" value="1"/>
</dbReference>
<dbReference type="EMBL" id="JBCAWK010000010">
    <property type="protein sequence ID" value="KAK8847347.1"/>
    <property type="molecule type" value="Genomic_DNA"/>
</dbReference>
<keyword evidence="4 5" id="KW-0539">Nucleus</keyword>
<dbReference type="GO" id="GO:0000978">
    <property type="term" value="F:RNA polymerase II cis-regulatory region sequence-specific DNA binding"/>
    <property type="evidence" value="ECO:0007669"/>
    <property type="project" value="TreeGrafter"/>
</dbReference>
<accession>A0AAW0YVS7</accession>
<dbReference type="GO" id="GO:0030154">
    <property type="term" value="P:cell differentiation"/>
    <property type="evidence" value="ECO:0007669"/>
    <property type="project" value="TreeGrafter"/>
</dbReference>
<feature type="region of interest" description="Disordered" evidence="7">
    <location>
        <begin position="554"/>
        <end position="573"/>
    </location>
</feature>
<feature type="region of interest" description="Disordered" evidence="7">
    <location>
        <begin position="1"/>
        <end position="86"/>
    </location>
</feature>
<comment type="subcellular location">
    <subcellularLocation>
        <location evidence="1 5 6">Nucleus</location>
    </subcellularLocation>
</comment>
<keyword evidence="10" id="KW-1185">Reference proteome</keyword>
<dbReference type="SUPFAM" id="SSF46689">
    <property type="entry name" value="Homeodomain-like"/>
    <property type="match status" value="1"/>
</dbReference>
<dbReference type="GeneID" id="92182462"/>
<gene>
    <name evidence="9" type="ORF">IAR55_005204</name>
</gene>
<organism evidence="9 10">
    <name type="scientific">Kwoniella newhampshirensis</name>
    <dbReference type="NCBI Taxonomy" id="1651941"/>
    <lineage>
        <taxon>Eukaryota</taxon>
        <taxon>Fungi</taxon>
        <taxon>Dikarya</taxon>
        <taxon>Basidiomycota</taxon>
        <taxon>Agaricomycotina</taxon>
        <taxon>Tremellomycetes</taxon>
        <taxon>Tremellales</taxon>
        <taxon>Cryptococcaceae</taxon>
        <taxon>Kwoniella</taxon>
    </lineage>
</organism>
<feature type="compositionally biased region" description="Polar residues" evidence="7">
    <location>
        <begin position="655"/>
        <end position="669"/>
    </location>
</feature>
<feature type="domain" description="Homeobox" evidence="8">
    <location>
        <begin position="156"/>
        <end position="216"/>
    </location>
</feature>
<evidence type="ECO:0000313" key="10">
    <source>
        <dbReference type="Proteomes" id="UP001388673"/>
    </source>
</evidence>
<evidence type="ECO:0000256" key="7">
    <source>
        <dbReference type="SAM" id="MobiDB-lite"/>
    </source>
</evidence>
<dbReference type="Pfam" id="PF00046">
    <property type="entry name" value="Homeodomain"/>
    <property type="match status" value="1"/>
</dbReference>
<dbReference type="RefSeq" id="XP_066800865.1">
    <property type="nucleotide sequence ID" value="XM_066948297.1"/>
</dbReference>
<dbReference type="InterPro" id="IPR001356">
    <property type="entry name" value="HD"/>
</dbReference>
<dbReference type="PANTHER" id="PTHR24324:SF5">
    <property type="entry name" value="HEMATOPOIETICALLY-EXPRESSED HOMEOBOX PROTEIN HHEX"/>
    <property type="match status" value="1"/>
</dbReference>
<reference evidence="9 10" key="1">
    <citation type="journal article" date="2024" name="bioRxiv">
        <title>Comparative genomics of Cryptococcus and Kwoniella reveals pathogenesis evolution and contrasting karyotype dynamics via intercentromeric recombination or chromosome fusion.</title>
        <authorList>
            <person name="Coelho M.A."/>
            <person name="David-Palma M."/>
            <person name="Shea T."/>
            <person name="Bowers K."/>
            <person name="McGinley-Smith S."/>
            <person name="Mohammad A.W."/>
            <person name="Gnirke A."/>
            <person name="Yurkov A.M."/>
            <person name="Nowrousian M."/>
            <person name="Sun S."/>
            <person name="Cuomo C.A."/>
            <person name="Heitman J."/>
        </authorList>
    </citation>
    <scope>NUCLEOTIDE SEQUENCE [LARGE SCALE GENOMIC DNA]</scope>
    <source>
        <strain evidence="9 10">CBS 13917</strain>
    </source>
</reference>
<proteinExistence type="predicted"/>
<dbReference type="Proteomes" id="UP001388673">
    <property type="component" value="Unassembled WGS sequence"/>
</dbReference>
<dbReference type="InterPro" id="IPR051000">
    <property type="entry name" value="Homeobox_DNA-bind_prot"/>
</dbReference>
<evidence type="ECO:0000256" key="5">
    <source>
        <dbReference type="PROSITE-ProRule" id="PRU00108"/>
    </source>
</evidence>
<dbReference type="InterPro" id="IPR017970">
    <property type="entry name" value="Homeobox_CS"/>
</dbReference>
<dbReference type="SMART" id="SM00389">
    <property type="entry name" value="HOX"/>
    <property type="match status" value="1"/>
</dbReference>
<feature type="region of interest" description="Disordered" evidence="7">
    <location>
        <begin position="693"/>
        <end position="750"/>
    </location>
</feature>
<dbReference type="PROSITE" id="PS00027">
    <property type="entry name" value="HOMEOBOX_1"/>
    <property type="match status" value="1"/>
</dbReference>
<dbReference type="GO" id="GO:0000981">
    <property type="term" value="F:DNA-binding transcription factor activity, RNA polymerase II-specific"/>
    <property type="evidence" value="ECO:0007669"/>
    <property type="project" value="InterPro"/>
</dbReference>
<feature type="region of interest" description="Disordered" evidence="7">
    <location>
        <begin position="213"/>
        <end position="247"/>
    </location>
</feature>
<dbReference type="Gene3D" id="1.10.10.60">
    <property type="entry name" value="Homeodomain-like"/>
    <property type="match status" value="1"/>
</dbReference>
<feature type="DNA-binding region" description="Homeobox" evidence="5">
    <location>
        <begin position="158"/>
        <end position="217"/>
    </location>
</feature>
<dbReference type="GO" id="GO:0005634">
    <property type="term" value="C:nucleus"/>
    <property type="evidence" value="ECO:0007669"/>
    <property type="project" value="UniProtKB-SubCell"/>
</dbReference>
<evidence type="ECO:0000259" key="8">
    <source>
        <dbReference type="PROSITE" id="PS50071"/>
    </source>
</evidence>